<evidence type="ECO:0000256" key="2">
    <source>
        <dbReference type="SAM" id="MobiDB-lite"/>
    </source>
</evidence>
<name>W7IFM7_9PSEU</name>
<feature type="region of interest" description="Disordered" evidence="2">
    <location>
        <begin position="311"/>
        <end position="338"/>
    </location>
</feature>
<dbReference type="InterPro" id="IPR038332">
    <property type="entry name" value="PPE_sf"/>
</dbReference>
<dbReference type="AlphaFoldDB" id="W7IFM7"/>
<comment type="similarity">
    <text evidence="1">Belongs to the mycobacterial PPE family.</text>
</comment>
<dbReference type="OrthoDB" id="3682216at2"/>
<dbReference type="eggNOG" id="COG5651">
    <property type="taxonomic scope" value="Bacteria"/>
</dbReference>
<dbReference type="InterPro" id="IPR000030">
    <property type="entry name" value="PPE_dom"/>
</dbReference>
<evidence type="ECO:0000259" key="3">
    <source>
        <dbReference type="Pfam" id="PF00823"/>
    </source>
</evidence>
<dbReference type="RefSeq" id="WP_052021872.1">
    <property type="nucleotide sequence ID" value="NZ_AYXG01000219.1"/>
</dbReference>
<comment type="caution">
    <text evidence="4">The sequence shown here is derived from an EMBL/GenBank/DDBJ whole genome shotgun (WGS) entry which is preliminary data.</text>
</comment>
<feature type="domain" description="PPE" evidence="3">
    <location>
        <begin position="17"/>
        <end position="171"/>
    </location>
</feature>
<dbReference type="SUPFAM" id="SSF140459">
    <property type="entry name" value="PE/PPE dimer-like"/>
    <property type="match status" value="1"/>
</dbReference>
<reference evidence="4 5" key="1">
    <citation type="journal article" date="2014" name="Genome Announc.">
        <title>Draft Genome Sequence of the Antitrypanosomally Active Sponge-Associated Bacterium Actinokineospora sp. Strain EG49.</title>
        <authorList>
            <person name="Harjes J."/>
            <person name="Ryu T."/>
            <person name="Abdelmohsen U.R."/>
            <person name="Moitinho-Silva L."/>
            <person name="Horn H."/>
            <person name="Ravasi T."/>
            <person name="Hentschel U."/>
        </authorList>
    </citation>
    <scope>NUCLEOTIDE SEQUENCE [LARGE SCALE GENOMIC DNA]</scope>
    <source>
        <strain evidence="4 5">EG49</strain>
    </source>
</reference>
<proteinExistence type="inferred from homology"/>
<sequence length="449" mass="43968">MAMHRWEGYDHPTLFKMINSGPGPAASTAQTEYWSALTAELEQIDADLATKLSTMRATWEGGAADQAQTGLTPLQAWAADAQSGASLMRASTEYQADIVGRARAEMPEPVQVTTPAPSGWDKLAAGTALLTGNAGPAAGVLAQSQDHEAQEAAQDAASQKAVDTMDSYQSSTNFNTSTLGTFVPPPDVVISTPAPDGGVGHQVGYAISQATGGTGGSNGGTSAASYTPVQLTSGTPGQYLAPTGGASPVHTPQFVPGGNPPAFTPVSASTTPAGYVPPTGGGTHTPITPNGLTGVPTGGGGLPSGDATRFPGGIRPGLTPTDAGLARGGPAAGQAAAQEAAARRGALAGGLGGSAPAEGPARGGANSALGRGGVAGAGSFSGDSLLGGRNGTAGAAGGKAGTGAGAMGGGRGANADEEEDFEHASYLVETDDIFGDERHVAPGVLGSDR</sequence>
<organism evidence="4 5">
    <name type="scientific">Actinokineospora spheciospongiae</name>
    <dbReference type="NCBI Taxonomy" id="909613"/>
    <lineage>
        <taxon>Bacteria</taxon>
        <taxon>Bacillati</taxon>
        <taxon>Actinomycetota</taxon>
        <taxon>Actinomycetes</taxon>
        <taxon>Pseudonocardiales</taxon>
        <taxon>Pseudonocardiaceae</taxon>
        <taxon>Actinokineospora</taxon>
    </lineage>
</organism>
<dbReference type="Gene3D" id="1.20.1260.20">
    <property type="entry name" value="PPE superfamily"/>
    <property type="match status" value="1"/>
</dbReference>
<feature type="region of interest" description="Disordered" evidence="2">
    <location>
        <begin position="393"/>
        <end position="449"/>
    </location>
</feature>
<dbReference type="EMBL" id="AYXG01000219">
    <property type="protein sequence ID" value="EWC59108.1"/>
    <property type="molecule type" value="Genomic_DNA"/>
</dbReference>
<protein>
    <recommendedName>
        <fullName evidence="3">PPE domain-containing protein</fullName>
    </recommendedName>
</protein>
<dbReference type="Pfam" id="PF00823">
    <property type="entry name" value="PPE"/>
    <property type="match status" value="1"/>
</dbReference>
<feature type="compositionally biased region" description="Gly residues" evidence="2">
    <location>
        <begin position="393"/>
        <end position="412"/>
    </location>
</feature>
<evidence type="ECO:0000313" key="5">
    <source>
        <dbReference type="Proteomes" id="UP000019277"/>
    </source>
</evidence>
<evidence type="ECO:0000313" key="4">
    <source>
        <dbReference type="EMBL" id="EWC59108.1"/>
    </source>
</evidence>
<dbReference type="STRING" id="909613.UO65_5609"/>
<gene>
    <name evidence="4" type="ORF">UO65_5609</name>
</gene>
<keyword evidence="5" id="KW-1185">Reference proteome</keyword>
<accession>W7IFM7</accession>
<evidence type="ECO:0000256" key="1">
    <source>
        <dbReference type="ARBA" id="ARBA00010652"/>
    </source>
</evidence>
<dbReference type="Proteomes" id="UP000019277">
    <property type="component" value="Unassembled WGS sequence"/>
</dbReference>